<comment type="caution">
    <text evidence="6">Lacks conserved residue(s) required for the propagation of feature annotation.</text>
</comment>
<evidence type="ECO:0000256" key="1">
    <source>
        <dbReference type="ARBA" id="ARBA00004141"/>
    </source>
</evidence>
<evidence type="ECO:0000256" key="6">
    <source>
        <dbReference type="RuleBase" id="RU365102"/>
    </source>
</evidence>
<evidence type="ECO:0000313" key="7">
    <source>
        <dbReference type="EMBL" id="SFS04752.1"/>
    </source>
</evidence>
<accession>A0A1I6LNC8</accession>
<keyword evidence="4 6" id="KW-1133">Transmembrane helix</keyword>
<evidence type="ECO:0000256" key="5">
    <source>
        <dbReference type="ARBA" id="ARBA00023136"/>
    </source>
</evidence>
<dbReference type="RefSeq" id="WP_093315768.1">
    <property type="nucleotide sequence ID" value="NZ_FOZG01000002.1"/>
</dbReference>
<dbReference type="EMBL" id="FOZG01000002">
    <property type="protein sequence ID" value="SFS04752.1"/>
    <property type="molecule type" value="Genomic_DNA"/>
</dbReference>
<keyword evidence="5 6" id="KW-0472">Membrane</keyword>
<dbReference type="GO" id="GO:0016020">
    <property type="term" value="C:membrane"/>
    <property type="evidence" value="ECO:0007669"/>
    <property type="project" value="UniProtKB-SubCell"/>
</dbReference>
<reference evidence="7 8" key="1">
    <citation type="submission" date="2016-10" db="EMBL/GenBank/DDBJ databases">
        <authorList>
            <person name="de Groot N.N."/>
        </authorList>
    </citation>
    <scope>NUCLEOTIDE SEQUENCE [LARGE SCALE GENOMIC DNA]</scope>
    <source>
        <strain evidence="7 8">S5-249</strain>
    </source>
</reference>
<evidence type="ECO:0000313" key="8">
    <source>
        <dbReference type="Proteomes" id="UP000198824"/>
    </source>
</evidence>
<keyword evidence="8" id="KW-1185">Reference proteome</keyword>
<dbReference type="STRING" id="1166337.SAMN05192580_2988"/>
<sequence>MDALLSSFLAALIAEQGSATQLLVLAALARFGRSGPVALGLVAGIALNAALSAAAGAGAAALVSYRAALLMSALALLAAGGAMLFAPGTLKVQLYQRLGPFAATLVATFVQGFGDRTQFLIFALAARAEVPLLAAVGGTLGAIVSLLPALLLGAAFPRRWPLTMLRRCGAALFLLVGIVLSLATLRLI</sequence>
<dbReference type="AlphaFoldDB" id="A0A1I6LNC8"/>
<dbReference type="InterPro" id="IPR001727">
    <property type="entry name" value="GDT1-like"/>
</dbReference>
<organism evidence="7 8">
    <name type="scientific">Sphingomonas jatrophae</name>
    <dbReference type="NCBI Taxonomy" id="1166337"/>
    <lineage>
        <taxon>Bacteria</taxon>
        <taxon>Pseudomonadati</taxon>
        <taxon>Pseudomonadota</taxon>
        <taxon>Alphaproteobacteria</taxon>
        <taxon>Sphingomonadales</taxon>
        <taxon>Sphingomonadaceae</taxon>
        <taxon>Sphingomonas</taxon>
    </lineage>
</organism>
<protein>
    <recommendedName>
        <fullName evidence="6">GDT1 family protein</fullName>
    </recommendedName>
</protein>
<dbReference type="GO" id="GO:0046873">
    <property type="term" value="F:metal ion transmembrane transporter activity"/>
    <property type="evidence" value="ECO:0007669"/>
    <property type="project" value="InterPro"/>
</dbReference>
<name>A0A1I6LNC8_9SPHN</name>
<feature type="transmembrane region" description="Helical" evidence="6">
    <location>
        <begin position="132"/>
        <end position="156"/>
    </location>
</feature>
<dbReference type="OrthoDB" id="7585760at2"/>
<feature type="transmembrane region" description="Helical" evidence="6">
    <location>
        <begin position="168"/>
        <end position="187"/>
    </location>
</feature>
<feature type="transmembrane region" description="Helical" evidence="6">
    <location>
        <begin position="67"/>
        <end position="86"/>
    </location>
</feature>
<dbReference type="Pfam" id="PF01169">
    <property type="entry name" value="GDT1"/>
    <property type="match status" value="1"/>
</dbReference>
<gene>
    <name evidence="7" type="ORF">SAMN05192580_2988</name>
</gene>
<feature type="transmembrane region" description="Helical" evidence="6">
    <location>
        <begin position="36"/>
        <end position="60"/>
    </location>
</feature>
<comment type="subcellular location">
    <subcellularLocation>
        <location evidence="1 6">Membrane</location>
        <topology evidence="1 6">Multi-pass membrane protein</topology>
    </subcellularLocation>
</comment>
<keyword evidence="3 6" id="KW-0812">Transmembrane</keyword>
<comment type="similarity">
    <text evidence="2 6">Belongs to the GDT1 family.</text>
</comment>
<evidence type="ECO:0000256" key="3">
    <source>
        <dbReference type="ARBA" id="ARBA00022692"/>
    </source>
</evidence>
<evidence type="ECO:0000256" key="2">
    <source>
        <dbReference type="ARBA" id="ARBA00009190"/>
    </source>
</evidence>
<dbReference type="Proteomes" id="UP000198824">
    <property type="component" value="Unassembled WGS sequence"/>
</dbReference>
<evidence type="ECO:0000256" key="4">
    <source>
        <dbReference type="ARBA" id="ARBA00022989"/>
    </source>
</evidence>
<proteinExistence type="inferred from homology"/>